<comment type="caution">
    <text evidence="1">The sequence shown here is derived from an EMBL/GenBank/DDBJ whole genome shotgun (WGS) entry which is preliminary data.</text>
</comment>
<reference evidence="1 2" key="1">
    <citation type="submission" date="2018-03" db="EMBL/GenBank/DDBJ databases">
        <title>Genomic Encyclopedia of Archaeal and Bacterial Type Strains, Phase II (KMG-II): from individual species to whole genera.</title>
        <authorList>
            <person name="Goeker M."/>
        </authorList>
    </citation>
    <scope>NUCLEOTIDE SEQUENCE [LARGE SCALE GENOMIC DNA]</scope>
    <source>
        <strain evidence="1 2">DSM 29057</strain>
    </source>
</reference>
<dbReference type="Pfam" id="PF05947">
    <property type="entry name" value="T6SS_TssF"/>
    <property type="match status" value="1"/>
</dbReference>
<sequence length="613" mass="68484">MPETISYTKENISRRLIRRCAELWGIDDAQADHFDPLVRLLVEACAVEFEKVGQEIEHTELRLMTRLAEILSPETHNAPQPATAIVQARPQEPTGWIEPENQLTGKRTNVRKGESTEVHFAPADRYPLVNASIVQFATPQGLFVIEKGAKTLTAKTLPQPGGEQSIWIGLEIEPGITSWEGFRFYFDWAGDPAEYQYREFLQATNWQWNTKMLPILHGLQDNAVDDSILIYHNSFVRIHSSDSWEKGKLKTEPYPDAFEGMFDTRTLQTLKRPLTWIRITWPAIFPAAGFEQMNVSLNAFPVQNKQLNKITYRLQTGLNGIALPSGDAFMGIQSVVNQKNQAYTASEKSLYTDEETPSNGGASQLGVSPGGAARIYTLRRQGIGRFDKRDARAVLYQLLELLRDEVTAFNAIGEDFLASILREIAQNMARIEQKLGAKKASETTAQPFLVIRGDKNPDVLFISYWSTLAEQANGIPAGTRLQSYAASGVSGTDITMLTRSSGGKSRPDEGDYVNQLRKNIVTRNRLVTLEDMRAFCTAELGDRLRKVQVKPHFMPGKMPGQGFVRCLQIGLTPASSARGSDDWARECELLQLKVSRLSTGMYPIQVITLSGNP</sequence>
<proteinExistence type="predicted"/>
<evidence type="ECO:0000313" key="2">
    <source>
        <dbReference type="Proteomes" id="UP000241964"/>
    </source>
</evidence>
<dbReference type="EMBL" id="PYAS01000005">
    <property type="protein sequence ID" value="PSL29438.1"/>
    <property type="molecule type" value="Genomic_DNA"/>
</dbReference>
<dbReference type="InterPro" id="IPR010272">
    <property type="entry name" value="T6SS_TssF"/>
</dbReference>
<accession>A0A2P8G633</accession>
<protein>
    <submittedName>
        <fullName evidence="1">Uncharacterized protein</fullName>
    </submittedName>
</protein>
<keyword evidence="2" id="KW-1185">Reference proteome</keyword>
<dbReference type="OrthoDB" id="1090083at2"/>
<dbReference type="Proteomes" id="UP000241964">
    <property type="component" value="Unassembled WGS sequence"/>
</dbReference>
<evidence type="ECO:0000313" key="1">
    <source>
        <dbReference type="EMBL" id="PSL29438.1"/>
    </source>
</evidence>
<organism evidence="1 2">
    <name type="scientific">Dyadobacter jiangsuensis</name>
    <dbReference type="NCBI Taxonomy" id="1591085"/>
    <lineage>
        <taxon>Bacteria</taxon>
        <taxon>Pseudomonadati</taxon>
        <taxon>Bacteroidota</taxon>
        <taxon>Cytophagia</taxon>
        <taxon>Cytophagales</taxon>
        <taxon>Spirosomataceae</taxon>
        <taxon>Dyadobacter</taxon>
    </lineage>
</organism>
<gene>
    <name evidence="1" type="ORF">CLV60_105280</name>
</gene>
<dbReference type="RefSeq" id="WP_106595711.1">
    <property type="nucleotide sequence ID" value="NZ_PYAS01000005.1"/>
</dbReference>
<dbReference type="AlphaFoldDB" id="A0A2P8G633"/>
<name>A0A2P8G633_9BACT</name>